<dbReference type="InterPro" id="IPR006132">
    <property type="entry name" value="Asp/Orn_carbamoyltranf_P-bd"/>
</dbReference>
<feature type="binding site" evidence="7">
    <location>
        <position position="83"/>
    </location>
    <ligand>
        <name>carbamoyl phosphate</name>
        <dbReference type="ChEBI" id="CHEBI:58228"/>
    </ligand>
</feature>
<dbReference type="Gene3D" id="3.40.50.1370">
    <property type="entry name" value="Aspartate/ornithine carbamoyltransferase"/>
    <property type="match status" value="2"/>
</dbReference>
<evidence type="ECO:0000256" key="6">
    <source>
        <dbReference type="ARBA" id="ARBA00048772"/>
    </source>
</evidence>
<dbReference type="Pfam" id="PF00185">
    <property type="entry name" value="OTCace"/>
    <property type="match status" value="1"/>
</dbReference>
<dbReference type="AlphaFoldDB" id="A0A9E5ML17"/>
<gene>
    <name evidence="10" type="primary">argF</name>
    <name evidence="10" type="ORF">FK219_008865</name>
</gene>
<dbReference type="PROSITE" id="PS00097">
    <property type="entry name" value="CARBAMOYLTRANSFERASE"/>
    <property type="match status" value="1"/>
</dbReference>
<evidence type="ECO:0000256" key="1">
    <source>
        <dbReference type="ARBA" id="ARBA00004975"/>
    </source>
</evidence>
<dbReference type="RefSeq" id="WP_152583748.1">
    <property type="nucleotide sequence ID" value="NZ_JAVJPO010000010.1"/>
</dbReference>
<keyword evidence="11" id="KW-1185">Reference proteome</keyword>
<keyword evidence="7" id="KW-0963">Cytoplasm</keyword>
<evidence type="ECO:0000256" key="7">
    <source>
        <dbReference type="HAMAP-Rule" id="MF_01109"/>
    </source>
</evidence>
<dbReference type="InterPro" id="IPR002292">
    <property type="entry name" value="Orn/put_carbamltrans"/>
</dbReference>
<name>A0A9E5ML17_9MICO</name>
<protein>
    <recommendedName>
        <fullName evidence="4 7">Ornithine carbamoyltransferase</fullName>
        <shortName evidence="7">OTCase</shortName>
        <ecNumber evidence="3 7">2.1.3.3</ecNumber>
    </recommendedName>
</protein>
<dbReference type="EMBL" id="VIKT02000013">
    <property type="protein sequence ID" value="NHF63346.1"/>
    <property type="molecule type" value="Genomic_DNA"/>
</dbReference>
<dbReference type="GO" id="GO:0019240">
    <property type="term" value="P:citrulline biosynthetic process"/>
    <property type="evidence" value="ECO:0007669"/>
    <property type="project" value="TreeGrafter"/>
</dbReference>
<comment type="subcellular location">
    <subcellularLocation>
        <location evidence="7">Cytoplasm</location>
    </subcellularLocation>
</comment>
<dbReference type="InterPro" id="IPR006130">
    <property type="entry name" value="Asp/Orn_carbamoylTrfase"/>
</dbReference>
<comment type="similarity">
    <text evidence="2 7">Belongs to the aspartate/ornithine carbamoyltransferase superfamily. OTCase family.</text>
</comment>
<dbReference type="GO" id="GO:0005737">
    <property type="term" value="C:cytoplasm"/>
    <property type="evidence" value="ECO:0007669"/>
    <property type="project" value="UniProtKB-SubCell"/>
</dbReference>
<dbReference type="PRINTS" id="PR00100">
    <property type="entry name" value="AOTCASE"/>
</dbReference>
<feature type="binding site" evidence="7">
    <location>
        <begin position="270"/>
        <end position="271"/>
    </location>
    <ligand>
        <name>carbamoyl phosphate</name>
        <dbReference type="ChEBI" id="CHEBI:58228"/>
    </ligand>
</feature>
<dbReference type="NCBIfam" id="NF001986">
    <property type="entry name" value="PRK00779.1"/>
    <property type="match status" value="1"/>
</dbReference>
<comment type="caution">
    <text evidence="10">The sequence shown here is derived from an EMBL/GenBank/DDBJ whole genome shotgun (WGS) entry which is preliminary data.</text>
</comment>
<reference evidence="10 11" key="1">
    <citation type="submission" date="2020-03" db="EMBL/GenBank/DDBJ databases">
        <title>Chryseoglobus sp. isolated from a deep-sea seamount.</title>
        <authorList>
            <person name="Zhang D.-C."/>
        </authorList>
    </citation>
    <scope>NUCLEOTIDE SEQUENCE [LARGE SCALE GENOMIC DNA]</scope>
    <source>
        <strain evidence="10 11">KN1116</strain>
    </source>
</reference>
<evidence type="ECO:0000256" key="3">
    <source>
        <dbReference type="ARBA" id="ARBA00013007"/>
    </source>
</evidence>
<feature type="binding site" evidence="7">
    <location>
        <position position="230"/>
    </location>
    <ligand>
        <name>L-ornithine</name>
        <dbReference type="ChEBI" id="CHEBI:46911"/>
    </ligand>
</feature>
<evidence type="ECO:0000313" key="11">
    <source>
        <dbReference type="Proteomes" id="UP000818266"/>
    </source>
</evidence>
<feature type="binding site" evidence="7">
    <location>
        <position position="166"/>
    </location>
    <ligand>
        <name>L-ornithine</name>
        <dbReference type="ChEBI" id="CHEBI:46911"/>
    </ligand>
</feature>
<dbReference type="InterPro" id="IPR006131">
    <property type="entry name" value="Asp_carbamoyltransf_Asp/Orn-bd"/>
</dbReference>
<dbReference type="OrthoDB" id="9802587at2"/>
<evidence type="ECO:0000256" key="2">
    <source>
        <dbReference type="ARBA" id="ARBA00007805"/>
    </source>
</evidence>
<evidence type="ECO:0000313" key="10">
    <source>
        <dbReference type="EMBL" id="NHF63346.1"/>
    </source>
</evidence>
<evidence type="ECO:0000256" key="5">
    <source>
        <dbReference type="ARBA" id="ARBA00022679"/>
    </source>
</evidence>
<feature type="binding site" evidence="7">
    <location>
        <position position="298"/>
    </location>
    <ligand>
        <name>carbamoyl phosphate</name>
        <dbReference type="ChEBI" id="CHEBI:58228"/>
    </ligand>
</feature>
<feature type="binding site" evidence="7">
    <location>
        <begin position="134"/>
        <end position="137"/>
    </location>
    <ligand>
        <name>carbamoyl phosphate</name>
        <dbReference type="ChEBI" id="CHEBI:58228"/>
    </ligand>
</feature>
<dbReference type="InterPro" id="IPR036901">
    <property type="entry name" value="Asp/Orn_carbamoylTrfase_sf"/>
</dbReference>
<feature type="binding site" evidence="7">
    <location>
        <begin position="56"/>
        <end position="59"/>
    </location>
    <ligand>
        <name>carbamoyl phosphate</name>
        <dbReference type="ChEBI" id="CHEBI:58228"/>
    </ligand>
</feature>
<dbReference type="FunFam" id="3.40.50.1370:FF:000008">
    <property type="entry name" value="Ornithine carbamoyltransferase"/>
    <property type="match status" value="1"/>
</dbReference>
<keyword evidence="5 7" id="KW-0808">Transferase</keyword>
<dbReference type="PRINTS" id="PR00102">
    <property type="entry name" value="OTCASE"/>
</dbReference>
<dbReference type="PANTHER" id="PTHR45753:SF3">
    <property type="entry name" value="ORNITHINE TRANSCARBAMYLASE, MITOCHONDRIAL"/>
    <property type="match status" value="1"/>
</dbReference>
<evidence type="ECO:0000259" key="8">
    <source>
        <dbReference type="Pfam" id="PF00185"/>
    </source>
</evidence>
<evidence type="ECO:0000259" key="9">
    <source>
        <dbReference type="Pfam" id="PF02729"/>
    </source>
</evidence>
<comment type="catalytic activity">
    <reaction evidence="6 7">
        <text>carbamoyl phosphate + L-ornithine = L-citrulline + phosphate + H(+)</text>
        <dbReference type="Rhea" id="RHEA:19513"/>
        <dbReference type="ChEBI" id="CHEBI:15378"/>
        <dbReference type="ChEBI" id="CHEBI:43474"/>
        <dbReference type="ChEBI" id="CHEBI:46911"/>
        <dbReference type="ChEBI" id="CHEBI:57743"/>
        <dbReference type="ChEBI" id="CHEBI:58228"/>
        <dbReference type="EC" id="2.1.3.3"/>
    </reaction>
</comment>
<feature type="binding site" evidence="7">
    <location>
        <position position="107"/>
    </location>
    <ligand>
        <name>carbamoyl phosphate</name>
        <dbReference type="ChEBI" id="CHEBI:58228"/>
    </ligand>
</feature>
<accession>A0A9E5ML17</accession>
<feature type="binding site" evidence="7">
    <location>
        <begin position="234"/>
        <end position="235"/>
    </location>
    <ligand>
        <name>L-ornithine</name>
        <dbReference type="ChEBI" id="CHEBI:46911"/>
    </ligand>
</feature>
<dbReference type="EC" id="2.1.3.3" evidence="3 7"/>
<dbReference type="PANTHER" id="PTHR45753">
    <property type="entry name" value="ORNITHINE CARBAMOYLTRANSFERASE, MITOCHONDRIAL"/>
    <property type="match status" value="1"/>
</dbReference>
<comment type="pathway">
    <text evidence="1">Amino-acid biosynthesis; L-arginine biosynthesis; L-arginine from L-ornithine and carbamoyl phosphate: step 1/3.</text>
</comment>
<dbReference type="GO" id="GO:0016597">
    <property type="term" value="F:amino acid binding"/>
    <property type="evidence" value="ECO:0007669"/>
    <property type="project" value="InterPro"/>
</dbReference>
<dbReference type="HAMAP" id="MF_01109">
    <property type="entry name" value="OTCase"/>
    <property type="match status" value="1"/>
</dbReference>
<feature type="domain" description="Aspartate/ornithine carbamoyltransferase Asp/Orn-binding" evidence="8">
    <location>
        <begin position="154"/>
        <end position="309"/>
    </location>
</feature>
<feature type="domain" description="Aspartate/ornithine carbamoyltransferase carbamoyl-P binding" evidence="9">
    <location>
        <begin position="9"/>
        <end position="147"/>
    </location>
</feature>
<dbReference type="GO" id="GO:0004585">
    <property type="term" value="F:ornithine carbamoyltransferase activity"/>
    <property type="evidence" value="ECO:0007669"/>
    <property type="project" value="UniProtKB-UniRule"/>
</dbReference>
<dbReference type="GO" id="GO:0042450">
    <property type="term" value="P:L-arginine biosynthetic process via ornithine"/>
    <property type="evidence" value="ECO:0007669"/>
    <property type="project" value="UniProtKB-UniRule"/>
</dbReference>
<dbReference type="Proteomes" id="UP000818266">
    <property type="component" value="Unassembled WGS sequence"/>
</dbReference>
<dbReference type="InterPro" id="IPR024904">
    <property type="entry name" value="OTCase_ArgI"/>
</dbReference>
<proteinExistence type="inferred from homology"/>
<evidence type="ECO:0000256" key="4">
    <source>
        <dbReference type="ARBA" id="ARBA00016634"/>
    </source>
</evidence>
<sequence>MTAPAPLTRHFLRDDDLSPAEQAEILDLAVTLKRDRWATRPLEGPQTVAVIFDKSSTRTRVSFAVGIADLGGQPLIISTANSQLGGKETPSDTARVLERMVAAIAWRTYGQAGLEEMAKGTTVPVINALSDDFHPCQLLADLLTIREHKGHLAGLTVAFLGDGADNMVHSYLLAGATAGMHVRVGCPADYLPNAQVVADATEIARATGGSIAILTDQVEAVTGADVVVTDTWVSMGKEEEKVARVAALSPYKVDAELMALAQPDAIFLHCLPADRGYEVTADVIDGPQSVIWDESENRLHAQKALLVWLLERAQGREA</sequence>
<dbReference type="NCBIfam" id="TIGR00658">
    <property type="entry name" value="orni_carb_tr"/>
    <property type="match status" value="1"/>
</dbReference>
<organism evidence="10 11">
    <name type="scientific">Microcella pacifica</name>
    <dbReference type="NCBI Taxonomy" id="2591847"/>
    <lineage>
        <taxon>Bacteria</taxon>
        <taxon>Bacillati</taxon>
        <taxon>Actinomycetota</taxon>
        <taxon>Actinomycetes</taxon>
        <taxon>Micrococcales</taxon>
        <taxon>Microbacteriaceae</taxon>
        <taxon>Microcella</taxon>
    </lineage>
</organism>
<dbReference type="SUPFAM" id="SSF53671">
    <property type="entry name" value="Aspartate/ornithine carbamoyltransferase"/>
    <property type="match status" value="1"/>
</dbReference>
<dbReference type="Pfam" id="PF02729">
    <property type="entry name" value="OTCace_N"/>
    <property type="match status" value="1"/>
</dbReference>